<evidence type="ECO:0000313" key="1">
    <source>
        <dbReference type="EMBL" id="MBD4337306.1"/>
    </source>
</evidence>
<organism evidence="1 2">
    <name type="scientific">Xanthomonas citri pv. citri</name>
    <dbReference type="NCBI Taxonomy" id="611301"/>
    <lineage>
        <taxon>Bacteria</taxon>
        <taxon>Pseudomonadati</taxon>
        <taxon>Pseudomonadota</taxon>
        <taxon>Gammaproteobacteria</taxon>
        <taxon>Lysobacterales</taxon>
        <taxon>Lysobacteraceae</taxon>
        <taxon>Xanthomonas</taxon>
    </lineage>
</organism>
<dbReference type="InterPro" id="IPR029063">
    <property type="entry name" value="SAM-dependent_MTases_sf"/>
</dbReference>
<comment type="caution">
    <text evidence="1">The sequence shown here is derived from an EMBL/GenBank/DDBJ whole genome shotgun (WGS) entry which is preliminary data.</text>
</comment>
<name>A0A8I0HAB5_XANCI</name>
<dbReference type="EMBL" id="JAABFR010001216">
    <property type="protein sequence ID" value="MBD4337306.1"/>
    <property type="molecule type" value="Genomic_DNA"/>
</dbReference>
<evidence type="ECO:0000313" key="2">
    <source>
        <dbReference type="Proteomes" id="UP000653002"/>
    </source>
</evidence>
<accession>A0A8I0HAB5</accession>
<feature type="non-terminal residue" evidence="1">
    <location>
        <position position="88"/>
    </location>
</feature>
<dbReference type="AlphaFoldDB" id="A0A8I0HAB5"/>
<dbReference type="Pfam" id="PF13489">
    <property type="entry name" value="Methyltransf_23"/>
    <property type="match status" value="1"/>
</dbReference>
<feature type="non-terminal residue" evidence="1">
    <location>
        <position position="1"/>
    </location>
</feature>
<gene>
    <name evidence="1" type="ORF">GUH15_14820</name>
</gene>
<keyword evidence="1" id="KW-0808">Transferase</keyword>
<dbReference type="Proteomes" id="UP000653002">
    <property type="component" value="Unassembled WGS sequence"/>
</dbReference>
<proteinExistence type="predicted"/>
<dbReference type="SUPFAM" id="SSF53335">
    <property type="entry name" value="S-adenosyl-L-methionine-dependent methyltransferases"/>
    <property type="match status" value="1"/>
</dbReference>
<dbReference type="GO" id="GO:0008168">
    <property type="term" value="F:methyltransferase activity"/>
    <property type="evidence" value="ECO:0007669"/>
    <property type="project" value="UniProtKB-KW"/>
</dbReference>
<reference evidence="1" key="1">
    <citation type="submission" date="2020-01" db="EMBL/GenBank/DDBJ databases">
        <authorList>
            <person name="Richard D."/>
        </authorList>
    </citation>
    <scope>NUCLEOTIDE SEQUENCE</scope>
    <source>
        <strain evidence="1">JP541</strain>
    </source>
</reference>
<dbReference type="Gene3D" id="3.40.50.150">
    <property type="entry name" value="Vaccinia Virus protein VP39"/>
    <property type="match status" value="1"/>
</dbReference>
<keyword evidence="1" id="KW-0489">Methyltransferase</keyword>
<dbReference type="CDD" id="cd02440">
    <property type="entry name" value="AdoMet_MTases"/>
    <property type="match status" value="1"/>
</dbReference>
<protein>
    <submittedName>
        <fullName evidence="1">Methyltransferase domain-containing protein</fullName>
    </submittedName>
</protein>
<dbReference type="GO" id="GO:0032259">
    <property type="term" value="P:methylation"/>
    <property type="evidence" value="ECO:0007669"/>
    <property type="project" value="UniProtKB-KW"/>
</dbReference>
<sequence>ENTRKPTGFGGRLMVAMMNIGHRALADWGLRFLPLAENADVLDCGCGGGANLRLMLKKCPTGKVCGIDYSPVSVEKSRKLNQTAVSAG</sequence>